<evidence type="ECO:0000313" key="2">
    <source>
        <dbReference type="Proteomes" id="UP000023772"/>
    </source>
</evidence>
<evidence type="ECO:0000313" key="1">
    <source>
        <dbReference type="EMBL" id="AHW61427.1"/>
    </source>
</evidence>
<dbReference type="Proteomes" id="UP000023772">
    <property type="component" value="Chromosome"/>
</dbReference>
<gene>
    <name evidence="1" type="ORF">FH5T_00735</name>
</gene>
<name>A0ABN4D4L9_9BACT</name>
<organism evidence="1 2">
    <name type="scientific">Draconibacterium orientale</name>
    <dbReference type="NCBI Taxonomy" id="1168034"/>
    <lineage>
        <taxon>Bacteria</taxon>
        <taxon>Pseudomonadati</taxon>
        <taxon>Bacteroidota</taxon>
        <taxon>Bacteroidia</taxon>
        <taxon>Marinilabiliales</taxon>
        <taxon>Prolixibacteraceae</taxon>
        <taxon>Draconibacterium</taxon>
    </lineage>
</organism>
<accession>A0ABN4D4L9</accession>
<keyword evidence="2" id="KW-1185">Reference proteome</keyword>
<sequence>MPHINLFFSVSTALKNYNVAPAMLKFFALYKQKITGISNTAFYNQIGINYSDALTQSEGITTKKSQVLGIDLYFVLRLFCVVSKKSSANGSTNRNTKWEDF</sequence>
<dbReference type="EMBL" id="CP007451">
    <property type="protein sequence ID" value="AHW61427.1"/>
    <property type="molecule type" value="Genomic_DNA"/>
</dbReference>
<protein>
    <submittedName>
        <fullName evidence="1">Uncharacterized protein</fullName>
    </submittedName>
</protein>
<reference evidence="1 2" key="1">
    <citation type="submission" date="2014-03" db="EMBL/GenBank/DDBJ databases">
        <title>Complete genome sequence of a deeply braunched marine Bacteroidia bacterium Draconibacterium orientale type strain FH5T.</title>
        <authorList>
            <person name="Li X."/>
            <person name="Wang X."/>
            <person name="Xie Z."/>
            <person name="Du Z."/>
            <person name="Chen G."/>
        </authorList>
    </citation>
    <scope>NUCLEOTIDE SEQUENCE [LARGE SCALE GENOMIC DNA]</scope>
    <source>
        <strain evidence="1 2">FH5</strain>
    </source>
</reference>
<proteinExistence type="predicted"/>
<dbReference type="RefSeq" id="WP_038554337.1">
    <property type="nucleotide sequence ID" value="NZ_FOHT01000010.1"/>
</dbReference>